<dbReference type="GO" id="GO:0005634">
    <property type="term" value="C:nucleus"/>
    <property type="evidence" value="ECO:0007669"/>
    <property type="project" value="UniProtKB-SubCell"/>
</dbReference>
<evidence type="ECO:0000256" key="3">
    <source>
        <dbReference type="ARBA" id="ARBA00022737"/>
    </source>
</evidence>
<feature type="domain" description="C2H2-type" evidence="11">
    <location>
        <begin position="270"/>
        <end position="297"/>
    </location>
</feature>
<dbReference type="SMART" id="SM00355">
    <property type="entry name" value="ZnF_C2H2"/>
    <property type="match status" value="3"/>
</dbReference>
<dbReference type="GO" id="GO:0008270">
    <property type="term" value="F:zinc ion binding"/>
    <property type="evidence" value="ECO:0007669"/>
    <property type="project" value="UniProtKB-KW"/>
</dbReference>
<evidence type="ECO:0000313" key="12">
    <source>
        <dbReference type="EMBL" id="KAK5539763.1"/>
    </source>
</evidence>
<dbReference type="AlphaFoldDB" id="A0AAV9QDU4"/>
<evidence type="ECO:0000256" key="8">
    <source>
        <dbReference type="ARBA" id="ARBA00023242"/>
    </source>
</evidence>
<proteinExistence type="predicted"/>
<keyword evidence="8" id="KW-0539">Nucleus</keyword>
<evidence type="ECO:0000256" key="10">
    <source>
        <dbReference type="SAM" id="MobiDB-lite"/>
    </source>
</evidence>
<evidence type="ECO:0000256" key="1">
    <source>
        <dbReference type="ARBA" id="ARBA00004123"/>
    </source>
</evidence>
<accession>A0AAV9QDU4</accession>
<dbReference type="Pfam" id="PF13912">
    <property type="entry name" value="zf-C2H2_6"/>
    <property type="match status" value="1"/>
</dbReference>
<dbReference type="Pfam" id="PF00096">
    <property type="entry name" value="zf-C2H2"/>
    <property type="match status" value="1"/>
</dbReference>
<comment type="caution">
    <text evidence="12">The sequence shown here is derived from an EMBL/GenBank/DDBJ whole genome shotgun (WGS) entry which is preliminary data.</text>
</comment>
<protein>
    <recommendedName>
        <fullName evidence="11">C2H2-type domain-containing protein</fullName>
    </recommendedName>
</protein>
<comment type="subcellular location">
    <subcellularLocation>
        <location evidence="1">Nucleus</location>
    </subcellularLocation>
</comment>
<dbReference type="Gene3D" id="3.30.160.60">
    <property type="entry name" value="Classic Zinc Finger"/>
    <property type="match status" value="2"/>
</dbReference>
<name>A0AAV9QDU4_9PEZI</name>
<evidence type="ECO:0000256" key="4">
    <source>
        <dbReference type="ARBA" id="ARBA00022771"/>
    </source>
</evidence>
<keyword evidence="5" id="KW-0862">Zinc</keyword>
<keyword evidence="13" id="KW-1185">Reference proteome</keyword>
<dbReference type="PANTHER" id="PTHR24394:SF48">
    <property type="entry name" value="ZINC FINGER PROTEIN 771"/>
    <property type="match status" value="1"/>
</dbReference>
<feature type="region of interest" description="Disordered" evidence="10">
    <location>
        <begin position="378"/>
        <end position="397"/>
    </location>
</feature>
<dbReference type="Proteomes" id="UP001345827">
    <property type="component" value="Unassembled WGS sequence"/>
</dbReference>
<dbReference type="PROSITE" id="PS50157">
    <property type="entry name" value="ZINC_FINGER_C2H2_2"/>
    <property type="match status" value="3"/>
</dbReference>
<keyword evidence="7" id="KW-0804">Transcription</keyword>
<dbReference type="GO" id="GO:0000981">
    <property type="term" value="F:DNA-binding transcription factor activity, RNA polymerase II-specific"/>
    <property type="evidence" value="ECO:0007669"/>
    <property type="project" value="TreeGrafter"/>
</dbReference>
<feature type="compositionally biased region" description="Basic residues" evidence="10">
    <location>
        <begin position="383"/>
        <end position="392"/>
    </location>
</feature>
<evidence type="ECO:0000256" key="9">
    <source>
        <dbReference type="PROSITE-ProRule" id="PRU00042"/>
    </source>
</evidence>
<dbReference type="InterPro" id="IPR013087">
    <property type="entry name" value="Znf_C2H2_type"/>
</dbReference>
<dbReference type="InterPro" id="IPR036236">
    <property type="entry name" value="Znf_C2H2_sf"/>
</dbReference>
<evidence type="ECO:0000313" key="13">
    <source>
        <dbReference type="Proteomes" id="UP001345827"/>
    </source>
</evidence>
<feature type="region of interest" description="Disordered" evidence="10">
    <location>
        <begin position="114"/>
        <end position="133"/>
    </location>
</feature>
<evidence type="ECO:0000256" key="2">
    <source>
        <dbReference type="ARBA" id="ARBA00022723"/>
    </source>
</evidence>
<feature type="domain" description="C2H2-type" evidence="11">
    <location>
        <begin position="296"/>
        <end position="323"/>
    </location>
</feature>
<evidence type="ECO:0000256" key="7">
    <source>
        <dbReference type="ARBA" id="ARBA00023163"/>
    </source>
</evidence>
<dbReference type="PANTHER" id="PTHR24394">
    <property type="entry name" value="ZINC FINGER PROTEIN"/>
    <property type="match status" value="1"/>
</dbReference>
<feature type="domain" description="C2H2-type" evidence="11">
    <location>
        <begin position="322"/>
        <end position="349"/>
    </location>
</feature>
<evidence type="ECO:0000256" key="5">
    <source>
        <dbReference type="ARBA" id="ARBA00022833"/>
    </source>
</evidence>
<keyword evidence="3" id="KW-0677">Repeat</keyword>
<keyword evidence="2" id="KW-0479">Metal-binding</keyword>
<keyword evidence="4 9" id="KW-0863">Zinc-finger</keyword>
<evidence type="ECO:0000259" key="11">
    <source>
        <dbReference type="PROSITE" id="PS50157"/>
    </source>
</evidence>
<dbReference type="GO" id="GO:0003677">
    <property type="term" value="F:DNA binding"/>
    <property type="evidence" value="ECO:0007669"/>
    <property type="project" value="UniProtKB-KW"/>
</dbReference>
<dbReference type="EMBL" id="JAXLQG010000005">
    <property type="protein sequence ID" value="KAK5539763.1"/>
    <property type="molecule type" value="Genomic_DNA"/>
</dbReference>
<reference evidence="12 13" key="1">
    <citation type="submission" date="2023-06" db="EMBL/GenBank/DDBJ databases">
        <title>Black Yeasts Isolated from many extreme environments.</title>
        <authorList>
            <person name="Coleine C."/>
            <person name="Stajich J.E."/>
            <person name="Selbmann L."/>
        </authorList>
    </citation>
    <scope>NUCLEOTIDE SEQUENCE [LARGE SCALE GENOMIC DNA]</scope>
    <source>
        <strain evidence="12 13">CCFEE 5887</strain>
    </source>
</reference>
<keyword evidence="6" id="KW-0805">Transcription regulation</keyword>
<sequence length="553" mass="60572">MDSRDTALSMAIATPQIPEPSSTFIISEPAFATAQCNPTVSPSDPDWFLDPYLAQYHSSYLAPFIVADAVDSGPYHHEVNQMYEWALHKQDGCFTAPSSVAPSFPIYNPDYPSRSKQSVDYENDPAHGTDGSTWQRMETFEPLTAVEVPSPPLGYLQMDGGASEYKSMNGVTQGHPGSWHTNPPTAILYGANHYSETPHQTWSGNTTSAANVQLLHAGADPRQDVPYTAAEFVPTCQAEATDYLVGLVDRARSPVPPQRMPPAKGEKRMISCSICREQFHRPCSLRRHMYQHEGQHECMTCGKRFHEKYQLSNHAKSHAGPFACTQCPKTFEKRSSLRSHLPSHDGFRRLLDCPYTGCGSSSWGGLLLPALREIVPTVGSQRPHPKKNKKKASQNAASSTAVQTTALALAQESGFQTTCTNMSPTSILSSGSIPQAIYETETARILPSSMQGNLSCAVEDITRILPNGTILPQFLYGLGTLGVDSTQSHSHTTATTEMAMAMSESTHAAEEQIGVPFSTPYPYIYPYLGTQSITFQRRRRAEDILGGRGDSMI</sequence>
<dbReference type="PROSITE" id="PS00028">
    <property type="entry name" value="ZINC_FINGER_C2H2_1"/>
    <property type="match status" value="3"/>
</dbReference>
<evidence type="ECO:0000256" key="6">
    <source>
        <dbReference type="ARBA" id="ARBA00023015"/>
    </source>
</evidence>
<dbReference type="SUPFAM" id="SSF57667">
    <property type="entry name" value="beta-beta-alpha zinc fingers"/>
    <property type="match status" value="2"/>
</dbReference>
<organism evidence="12 13">
    <name type="scientific">Vermiconidia calcicola</name>
    <dbReference type="NCBI Taxonomy" id="1690605"/>
    <lineage>
        <taxon>Eukaryota</taxon>
        <taxon>Fungi</taxon>
        <taxon>Dikarya</taxon>
        <taxon>Ascomycota</taxon>
        <taxon>Pezizomycotina</taxon>
        <taxon>Dothideomycetes</taxon>
        <taxon>Dothideomycetidae</taxon>
        <taxon>Mycosphaerellales</taxon>
        <taxon>Extremaceae</taxon>
        <taxon>Vermiconidia</taxon>
    </lineage>
</organism>
<gene>
    <name evidence="12" type="ORF">LTR25_003468</name>
</gene>